<gene>
    <name evidence="9" type="ORF">HNP84_006509</name>
</gene>
<evidence type="ECO:0000313" key="9">
    <source>
        <dbReference type="EMBL" id="MBB5136758.1"/>
    </source>
</evidence>
<feature type="transmembrane region" description="Helical" evidence="7">
    <location>
        <begin position="333"/>
        <end position="351"/>
    </location>
</feature>
<keyword evidence="10" id="KW-1185">Reference proteome</keyword>
<feature type="transmembrane region" description="Helical" evidence="7">
    <location>
        <begin position="304"/>
        <end position="326"/>
    </location>
</feature>
<comment type="caution">
    <text evidence="9">The sequence shown here is derived from an EMBL/GenBank/DDBJ whole genome shotgun (WGS) entry which is preliminary data.</text>
</comment>
<name>A0A840PAT8_9ACTN</name>
<dbReference type="PANTHER" id="PTHR42718:SF46">
    <property type="entry name" value="BLR6921 PROTEIN"/>
    <property type="match status" value="1"/>
</dbReference>
<dbReference type="Pfam" id="PF07690">
    <property type="entry name" value="MFS_1"/>
    <property type="match status" value="1"/>
</dbReference>
<evidence type="ECO:0000256" key="5">
    <source>
        <dbReference type="ARBA" id="ARBA00022989"/>
    </source>
</evidence>
<feature type="transmembrane region" description="Helical" evidence="7">
    <location>
        <begin position="201"/>
        <end position="220"/>
    </location>
</feature>
<feature type="domain" description="Major facilitator superfamily (MFS) profile" evidence="8">
    <location>
        <begin position="13"/>
        <end position="465"/>
    </location>
</feature>
<feature type="transmembrane region" description="Helical" evidence="7">
    <location>
        <begin position="79"/>
        <end position="97"/>
    </location>
</feature>
<keyword evidence="3" id="KW-1003">Cell membrane</keyword>
<evidence type="ECO:0000259" key="8">
    <source>
        <dbReference type="PROSITE" id="PS50850"/>
    </source>
</evidence>
<comment type="subcellular location">
    <subcellularLocation>
        <location evidence="1">Cell membrane</location>
        <topology evidence="1">Multi-pass membrane protein</topology>
    </subcellularLocation>
</comment>
<evidence type="ECO:0000256" key="4">
    <source>
        <dbReference type="ARBA" id="ARBA00022692"/>
    </source>
</evidence>
<dbReference type="Gene3D" id="1.20.1720.10">
    <property type="entry name" value="Multidrug resistance protein D"/>
    <property type="match status" value="1"/>
</dbReference>
<dbReference type="RefSeq" id="WP_185053631.1">
    <property type="nucleotide sequence ID" value="NZ_BAABIX010000008.1"/>
</dbReference>
<feature type="transmembrane region" description="Helical" evidence="7">
    <location>
        <begin position="226"/>
        <end position="248"/>
    </location>
</feature>
<proteinExistence type="predicted"/>
<protein>
    <submittedName>
        <fullName evidence="9">EmrB/QacA subfamily drug resistance transporter</fullName>
    </submittedName>
</protein>
<feature type="transmembrane region" description="Helical" evidence="7">
    <location>
        <begin position="136"/>
        <end position="156"/>
    </location>
</feature>
<feature type="transmembrane region" description="Helical" evidence="7">
    <location>
        <begin position="50"/>
        <end position="67"/>
    </location>
</feature>
<dbReference type="PANTHER" id="PTHR42718">
    <property type="entry name" value="MAJOR FACILITATOR SUPERFAMILY MULTIDRUG TRANSPORTER MFSC"/>
    <property type="match status" value="1"/>
</dbReference>
<evidence type="ECO:0000256" key="7">
    <source>
        <dbReference type="SAM" id="Phobius"/>
    </source>
</evidence>
<dbReference type="SUPFAM" id="SSF103473">
    <property type="entry name" value="MFS general substrate transporter"/>
    <property type="match status" value="1"/>
</dbReference>
<organism evidence="9 10">
    <name type="scientific">Thermocatellispora tengchongensis</name>
    <dbReference type="NCBI Taxonomy" id="1073253"/>
    <lineage>
        <taxon>Bacteria</taxon>
        <taxon>Bacillati</taxon>
        <taxon>Actinomycetota</taxon>
        <taxon>Actinomycetes</taxon>
        <taxon>Streptosporangiales</taxon>
        <taxon>Streptosporangiaceae</taxon>
        <taxon>Thermocatellispora</taxon>
    </lineage>
</organism>
<dbReference type="Gene3D" id="1.20.1250.20">
    <property type="entry name" value="MFS general substrate transporter like domains"/>
    <property type="match status" value="1"/>
</dbReference>
<feature type="transmembrane region" description="Helical" evidence="7">
    <location>
        <begin position="109"/>
        <end position="129"/>
    </location>
</feature>
<evidence type="ECO:0000256" key="2">
    <source>
        <dbReference type="ARBA" id="ARBA00022448"/>
    </source>
</evidence>
<keyword evidence="6 7" id="KW-0472">Membrane</keyword>
<dbReference type="AlphaFoldDB" id="A0A840PAT8"/>
<keyword evidence="5 7" id="KW-1133">Transmembrane helix</keyword>
<dbReference type="PROSITE" id="PS50850">
    <property type="entry name" value="MFS"/>
    <property type="match status" value="1"/>
</dbReference>
<feature type="transmembrane region" description="Helical" evidence="7">
    <location>
        <begin position="269"/>
        <end position="292"/>
    </location>
</feature>
<dbReference type="InterPro" id="IPR036259">
    <property type="entry name" value="MFS_trans_sf"/>
</dbReference>
<keyword evidence="2" id="KW-0813">Transport</keyword>
<feature type="transmembrane region" description="Helical" evidence="7">
    <location>
        <begin position="12"/>
        <end position="38"/>
    </location>
</feature>
<dbReference type="EMBL" id="JACHGN010000015">
    <property type="protein sequence ID" value="MBB5136758.1"/>
    <property type="molecule type" value="Genomic_DNA"/>
</dbReference>
<evidence type="ECO:0000313" key="10">
    <source>
        <dbReference type="Proteomes" id="UP000578449"/>
    </source>
</evidence>
<evidence type="ECO:0000256" key="6">
    <source>
        <dbReference type="ARBA" id="ARBA00023136"/>
    </source>
</evidence>
<feature type="transmembrane region" description="Helical" evidence="7">
    <location>
        <begin position="168"/>
        <end position="189"/>
    </location>
</feature>
<reference evidence="9 10" key="1">
    <citation type="submission" date="2020-08" db="EMBL/GenBank/DDBJ databases">
        <title>Genomic Encyclopedia of Type Strains, Phase IV (KMG-IV): sequencing the most valuable type-strain genomes for metagenomic binning, comparative biology and taxonomic classification.</title>
        <authorList>
            <person name="Goeker M."/>
        </authorList>
    </citation>
    <scope>NUCLEOTIDE SEQUENCE [LARGE SCALE GENOMIC DNA]</scope>
    <source>
        <strain evidence="9 10">DSM 45615</strain>
    </source>
</reference>
<dbReference type="InterPro" id="IPR011701">
    <property type="entry name" value="MFS"/>
</dbReference>
<evidence type="ECO:0000256" key="1">
    <source>
        <dbReference type="ARBA" id="ARBA00004651"/>
    </source>
</evidence>
<feature type="transmembrane region" description="Helical" evidence="7">
    <location>
        <begin position="437"/>
        <end position="461"/>
    </location>
</feature>
<dbReference type="Proteomes" id="UP000578449">
    <property type="component" value="Unassembled WGS sequence"/>
</dbReference>
<keyword evidence="4 7" id="KW-0812">Transmembrane</keyword>
<dbReference type="CDD" id="cd17321">
    <property type="entry name" value="MFS_MMR_MDR_like"/>
    <property type="match status" value="1"/>
</dbReference>
<evidence type="ECO:0000256" key="3">
    <source>
        <dbReference type="ARBA" id="ARBA00022475"/>
    </source>
</evidence>
<dbReference type="GO" id="GO:0022857">
    <property type="term" value="F:transmembrane transporter activity"/>
    <property type="evidence" value="ECO:0007669"/>
    <property type="project" value="InterPro"/>
</dbReference>
<sequence>MTTSSAARRSWWVMGILGLAQLMVTLDNSIVNIALPAAQADLRFDDAQRPWVVTAYALAFGCLLLLGGRICDLFGGRRVFLIGLTGFATASVLGGLAPDFAMLVTARALQGTFGALLAPAALSLLTTAFPTGRERVRAFGVFATLAVSGGSIGMLLGGSLTQYADWRWTMFVNVLIAAAAFAGGVAVLPNPPSGERQRLDIPGAATAAAGLFLVVYGFAVAESDGWTAPAAGGSLTGGVVLLIVFVLIQRRAASPLLPLRLVLDRYRGGALLACFVSLIGMFGVILFLTYLLQRQLGFSPMATGLGFLPMTAGIMTGANVAPAVLLPRMGPRAPIAAGLLLSAGSLLWLSSLTVDSAYVIDVLGPLILLGVGLGTAISTSINTATAGVGPADAGIASAAVNAVQQIGGSIGLALLSTIAGTTAAARPGLPAGAAEVYGYTVAFAVAAAIFLGTAILVFALIPARRAFAGTAPARASAADLGRMSGRTGIARQAGEISST</sequence>
<dbReference type="InterPro" id="IPR020846">
    <property type="entry name" value="MFS_dom"/>
</dbReference>
<dbReference type="GO" id="GO:0005886">
    <property type="term" value="C:plasma membrane"/>
    <property type="evidence" value="ECO:0007669"/>
    <property type="project" value="UniProtKB-SubCell"/>
</dbReference>
<feature type="transmembrane region" description="Helical" evidence="7">
    <location>
        <begin position="406"/>
        <end position="425"/>
    </location>
</feature>
<accession>A0A840PAT8</accession>